<proteinExistence type="predicted"/>
<comment type="caution">
    <text evidence="2">The sequence shown here is derived from an EMBL/GenBank/DDBJ whole genome shotgun (WGS) entry which is preliminary data.</text>
</comment>
<evidence type="ECO:0000313" key="4">
    <source>
        <dbReference type="Proteomes" id="UP001208912"/>
    </source>
</evidence>
<evidence type="ECO:0000313" key="2">
    <source>
        <dbReference type="EMBL" id="MCW7531998.1"/>
    </source>
</evidence>
<reference evidence="2 4" key="1">
    <citation type="submission" date="2022-06" db="EMBL/GenBank/DDBJ databases">
        <title>Leptospira isolates from biofilms formed at urban environments.</title>
        <authorList>
            <person name="Ribeiro P.S."/>
            <person name="Sousa T."/>
            <person name="Carvalho N."/>
            <person name="Aburjaile F."/>
            <person name="Neves F."/>
            <person name="Oliveira D."/>
            <person name="Blanco L."/>
            <person name="Lima J."/>
            <person name="Costa F."/>
            <person name="Brenig B."/>
            <person name="Soares S."/>
            <person name="Ramos R."/>
            <person name="Goes-Neto A."/>
            <person name="Matiuzzi M."/>
            <person name="Azevedo V."/>
            <person name="Ristow P."/>
        </authorList>
    </citation>
    <scope>NUCLEOTIDE SEQUENCE</scope>
    <source>
        <strain evidence="1 4">VSF19</strain>
        <strain evidence="2">VSF20</strain>
    </source>
</reference>
<dbReference type="Proteomes" id="UP001208912">
    <property type="component" value="Unassembled WGS sequence"/>
</dbReference>
<organism evidence="2 3">
    <name type="scientific">Leptospira soteropolitanensis</name>
    <dbReference type="NCBI Taxonomy" id="2950025"/>
    <lineage>
        <taxon>Bacteria</taxon>
        <taxon>Pseudomonadati</taxon>
        <taxon>Spirochaetota</taxon>
        <taxon>Spirochaetia</taxon>
        <taxon>Leptospirales</taxon>
        <taxon>Leptospiraceae</taxon>
        <taxon>Leptospira</taxon>
    </lineage>
</organism>
<dbReference type="Proteomes" id="UP001208540">
    <property type="component" value="Unassembled WGS sequence"/>
</dbReference>
<evidence type="ECO:0000313" key="1">
    <source>
        <dbReference type="EMBL" id="MCW7528145.1"/>
    </source>
</evidence>
<protein>
    <recommendedName>
        <fullName evidence="5">Lipoprotein</fullName>
    </recommendedName>
</protein>
<dbReference type="EMBL" id="JAMQPM010000011">
    <property type="protein sequence ID" value="MCW7528145.1"/>
    <property type="molecule type" value="Genomic_DNA"/>
</dbReference>
<name>A0AAW5VQW9_9LEPT</name>
<dbReference type="EMBL" id="JAMQPL010000011">
    <property type="protein sequence ID" value="MCW7531998.1"/>
    <property type="molecule type" value="Genomic_DNA"/>
</dbReference>
<gene>
    <name evidence="1" type="ORF">ND861_17440</name>
    <name evidence="2" type="ORF">ND862_17395</name>
</gene>
<accession>A0AAW5VQW9</accession>
<evidence type="ECO:0008006" key="5">
    <source>
        <dbReference type="Google" id="ProtNLM"/>
    </source>
</evidence>
<evidence type="ECO:0000313" key="3">
    <source>
        <dbReference type="Proteomes" id="UP001208540"/>
    </source>
</evidence>
<sequence length="158" mass="18734">MFFLLLGSFLYCTSVDKKTYFNGFYKTSQYQPHQQLSYAKKYGYHSECLVLMEGPVPSRMEPCAIGDLRSGKDLYRETEVEVAGDSFPVDWYIAGYGYGLHVNQEYYQSIAFFTSYSQNRGLPRFSPLYYKRDIYGTEVMQYYSRYPYRVYPFYPGRR</sequence>
<dbReference type="AlphaFoldDB" id="A0AAW5VQW9"/>
<dbReference type="RefSeq" id="WP_265353258.1">
    <property type="nucleotide sequence ID" value="NZ_JAMQPL010000011.1"/>
</dbReference>
<keyword evidence="4" id="KW-1185">Reference proteome</keyword>